<dbReference type="RefSeq" id="WP_110999098.1">
    <property type="nucleotide sequence ID" value="NZ_QKTW01000017.1"/>
</dbReference>
<feature type="compositionally biased region" description="Polar residues" evidence="1">
    <location>
        <begin position="118"/>
        <end position="136"/>
    </location>
</feature>
<evidence type="ECO:0000256" key="1">
    <source>
        <dbReference type="SAM" id="MobiDB-lite"/>
    </source>
</evidence>
<evidence type="ECO:0000313" key="2">
    <source>
        <dbReference type="EMBL" id="PZF72508.1"/>
    </source>
</evidence>
<dbReference type="AlphaFoldDB" id="A0A2W2AXU8"/>
<dbReference type="Proteomes" id="UP000248745">
    <property type="component" value="Unassembled WGS sequence"/>
</dbReference>
<keyword evidence="3" id="KW-1185">Reference proteome</keyword>
<sequence>MKKHLRISKKQKAQDAISKKYPELMHNHLATDRNIFDLVLKMLFENSDKNALSLEKEIFEPFKIKMSRKEQERVWDVLINSGFVNPIVGFGNAGKIGLSQTGYQIMTQYGTYSNFIESSQQGRQQQPIVLQLSQHQPEPPAAEAPKAPTPTPAPVPPPPPATRQNGENDLGVEG</sequence>
<proteinExistence type="predicted"/>
<feature type="region of interest" description="Disordered" evidence="1">
    <location>
        <begin position="118"/>
        <end position="174"/>
    </location>
</feature>
<organism evidence="2 3">
    <name type="scientific">Taibaiella soli</name>
    <dbReference type="NCBI Taxonomy" id="1649169"/>
    <lineage>
        <taxon>Bacteria</taxon>
        <taxon>Pseudomonadati</taxon>
        <taxon>Bacteroidota</taxon>
        <taxon>Chitinophagia</taxon>
        <taxon>Chitinophagales</taxon>
        <taxon>Chitinophagaceae</taxon>
        <taxon>Taibaiella</taxon>
    </lineage>
</organism>
<name>A0A2W2AXU8_9BACT</name>
<evidence type="ECO:0000313" key="3">
    <source>
        <dbReference type="Proteomes" id="UP000248745"/>
    </source>
</evidence>
<protein>
    <submittedName>
        <fullName evidence="2">Uncharacterized protein</fullName>
    </submittedName>
</protein>
<reference evidence="2 3" key="1">
    <citation type="submission" date="2018-06" db="EMBL/GenBank/DDBJ databases">
        <title>Mucibacter soli gen. nov., sp. nov., a new member of the family Chitinophagaceae producing mucin.</title>
        <authorList>
            <person name="Kim M.-K."/>
            <person name="Park S."/>
            <person name="Kim T.-S."/>
            <person name="Joung Y."/>
            <person name="Han J.-H."/>
            <person name="Kim S.B."/>
        </authorList>
    </citation>
    <scope>NUCLEOTIDE SEQUENCE [LARGE SCALE GENOMIC DNA]</scope>
    <source>
        <strain evidence="2 3">R1-15</strain>
    </source>
</reference>
<gene>
    <name evidence="2" type="ORF">DN068_11625</name>
</gene>
<feature type="compositionally biased region" description="Pro residues" evidence="1">
    <location>
        <begin position="137"/>
        <end position="161"/>
    </location>
</feature>
<dbReference type="OrthoDB" id="676375at2"/>
<dbReference type="EMBL" id="QKTW01000017">
    <property type="protein sequence ID" value="PZF72508.1"/>
    <property type="molecule type" value="Genomic_DNA"/>
</dbReference>
<comment type="caution">
    <text evidence="2">The sequence shown here is derived from an EMBL/GenBank/DDBJ whole genome shotgun (WGS) entry which is preliminary data.</text>
</comment>
<accession>A0A2W2AXU8</accession>